<dbReference type="AlphaFoldDB" id="F1T8X5"/>
<dbReference type="Pfam" id="PF01636">
    <property type="entry name" value="APH"/>
    <property type="match status" value="1"/>
</dbReference>
<dbReference type="EMBL" id="ACXX02000002">
    <property type="protein sequence ID" value="EGD48957.1"/>
    <property type="molecule type" value="Genomic_DNA"/>
</dbReference>
<evidence type="ECO:0000256" key="7">
    <source>
        <dbReference type="ARBA" id="ARBA00022840"/>
    </source>
</evidence>
<dbReference type="NCBIfam" id="TIGR01767">
    <property type="entry name" value="MTRK"/>
    <property type="match status" value="1"/>
</dbReference>
<comment type="caution">
    <text evidence="9">The sequence shown here is derived from an EMBL/GenBank/DDBJ whole genome shotgun (WGS) entry which is preliminary data.</text>
</comment>
<evidence type="ECO:0000259" key="8">
    <source>
        <dbReference type="Pfam" id="PF01636"/>
    </source>
</evidence>
<accession>F1T8X5</accession>
<protein>
    <recommendedName>
        <fullName evidence="3">S-methyl-5-thioribose kinase</fullName>
        <ecNumber evidence="3">2.7.1.100</ecNumber>
    </recommendedName>
</protein>
<reference evidence="9" key="1">
    <citation type="submission" date="2009-07" db="EMBL/GenBank/DDBJ databases">
        <authorList>
            <consortium name="US DOE Joint Genome Institute (JGI-PGF)"/>
            <person name="Lucas S."/>
            <person name="Copeland A."/>
            <person name="Lapidus A."/>
            <person name="Glavina del Rio T."/>
            <person name="Tice H."/>
            <person name="Bruce D."/>
            <person name="Goodwin L."/>
            <person name="Pitluck S."/>
            <person name="Larimer F."/>
            <person name="Land M.L."/>
            <person name="Mouttaki H."/>
            <person name="He Z."/>
            <person name="Zhou J."/>
            <person name="Hemme C.L."/>
        </authorList>
    </citation>
    <scope>NUCLEOTIDE SEQUENCE</scope>
    <source>
        <strain evidence="9">DSM 2782</strain>
    </source>
</reference>
<evidence type="ECO:0000256" key="1">
    <source>
        <dbReference type="ARBA" id="ARBA00010165"/>
    </source>
</evidence>
<dbReference type="GO" id="GO:0009086">
    <property type="term" value="P:methionine biosynthetic process"/>
    <property type="evidence" value="ECO:0007669"/>
    <property type="project" value="InterPro"/>
</dbReference>
<sequence>MSKFDKYFLMSPSDAAEYAAEKLSIFCCDCELDSKEIGDGNLNYVFRVWDKNSDKSVIIKQAGFTARISEDFKLSPDRNRIEAETLRFQGDLAPGLVPVVYKYDDTLSCCSMEDLSDYTIMRQALLQHKIFPKFAEHITTFMVNTLLLTSDVFLNHQEKKSLVKSYTNPELCEITEDLVYTEPFNDYKHRNDVFLPNLDWVKKELYNDNELKLEVAKLKFDFLTNAQALIHGDLHTGSIFVNENSTKIIDPEFAFYGPMGYDVGNIIANMIFAWVNADATMDNEEECINFKNWVENTICEIIDKFKAKFMKVWKEEAKEVLAKTPGFSQWYLSQVIHDTAAVAGLELCRRIVGMAHVKDITSIENESARLRAERICITVAKGYIKNRESYLFGEQFVNTLKEVEYEFPR</sequence>
<keyword evidence="6 9" id="KW-0418">Kinase</keyword>
<gene>
    <name evidence="9" type="ORF">Cpap_3384</name>
</gene>
<proteinExistence type="inferred from homology"/>
<comment type="subunit">
    <text evidence="2">Homodimer.</text>
</comment>
<keyword evidence="10" id="KW-1185">Reference proteome</keyword>
<dbReference type="EC" id="2.7.1.100" evidence="3"/>
<dbReference type="GO" id="GO:0046522">
    <property type="term" value="F:S-methyl-5-thioribose kinase activity"/>
    <property type="evidence" value="ECO:0007669"/>
    <property type="project" value="UniProtKB-EC"/>
</dbReference>
<reference evidence="9" key="2">
    <citation type="submission" date="2011-01" db="EMBL/GenBank/DDBJ databases">
        <title>The Non-contiguous Finished genome of Clostridium papyrosolvens.</title>
        <authorList>
            <person name="Lucas S."/>
            <person name="Copeland A."/>
            <person name="Lapidus A."/>
            <person name="Cheng J.-F."/>
            <person name="Goodwin L."/>
            <person name="Pitluck S."/>
            <person name="Misra M."/>
            <person name="Chertkov O."/>
            <person name="Detter J.C."/>
            <person name="Han C."/>
            <person name="Tapia R."/>
            <person name="Land M."/>
            <person name="Hauser L."/>
            <person name="Kyrpides N."/>
            <person name="Ivanova N."/>
            <person name="Pagani I."/>
            <person name="Mouttaki H."/>
            <person name="He Z."/>
            <person name="Zhou J."/>
            <person name="Hemme C.L."/>
            <person name="Woyke T."/>
        </authorList>
    </citation>
    <scope>NUCLEOTIDE SEQUENCE [LARGE SCALE GENOMIC DNA]</scope>
    <source>
        <strain evidence="9">DSM 2782</strain>
    </source>
</reference>
<dbReference type="Proteomes" id="UP000003860">
    <property type="component" value="Unassembled WGS sequence"/>
</dbReference>
<comment type="similarity">
    <text evidence="1">Belongs to the methylthioribose kinase family.</text>
</comment>
<dbReference type="eggNOG" id="COG4857">
    <property type="taxonomic scope" value="Bacteria"/>
</dbReference>
<dbReference type="SUPFAM" id="SSF56112">
    <property type="entry name" value="Protein kinase-like (PK-like)"/>
    <property type="match status" value="1"/>
</dbReference>
<dbReference type="InterPro" id="IPR009212">
    <property type="entry name" value="Methylthioribose_kinase"/>
</dbReference>
<evidence type="ECO:0000313" key="9">
    <source>
        <dbReference type="EMBL" id="EGD48957.1"/>
    </source>
</evidence>
<evidence type="ECO:0000256" key="5">
    <source>
        <dbReference type="ARBA" id="ARBA00022741"/>
    </source>
</evidence>
<dbReference type="STRING" id="588581.Cpap_3384"/>
<organism evidence="9 10">
    <name type="scientific">Ruminiclostridium papyrosolvens DSM 2782</name>
    <dbReference type="NCBI Taxonomy" id="588581"/>
    <lineage>
        <taxon>Bacteria</taxon>
        <taxon>Bacillati</taxon>
        <taxon>Bacillota</taxon>
        <taxon>Clostridia</taxon>
        <taxon>Eubacteriales</taxon>
        <taxon>Oscillospiraceae</taxon>
        <taxon>Ruminiclostridium</taxon>
    </lineage>
</organism>
<dbReference type="InterPro" id="IPR002575">
    <property type="entry name" value="Aminoglycoside_PTrfase"/>
</dbReference>
<evidence type="ECO:0000256" key="3">
    <source>
        <dbReference type="ARBA" id="ARBA00012128"/>
    </source>
</evidence>
<evidence type="ECO:0000256" key="6">
    <source>
        <dbReference type="ARBA" id="ARBA00022777"/>
    </source>
</evidence>
<feature type="domain" description="Aminoglycoside phosphotransferase" evidence="8">
    <location>
        <begin position="225"/>
        <end position="272"/>
    </location>
</feature>
<dbReference type="GO" id="GO:0005524">
    <property type="term" value="F:ATP binding"/>
    <property type="evidence" value="ECO:0007669"/>
    <property type="project" value="UniProtKB-KW"/>
</dbReference>
<keyword evidence="7" id="KW-0067">ATP-binding</keyword>
<dbReference type="InterPro" id="IPR011009">
    <property type="entry name" value="Kinase-like_dom_sf"/>
</dbReference>
<dbReference type="Gene3D" id="3.30.200.20">
    <property type="entry name" value="Phosphorylase Kinase, domain 1"/>
    <property type="match status" value="1"/>
</dbReference>
<dbReference type="RefSeq" id="WP_004617004.1">
    <property type="nucleotide sequence ID" value="NZ_ACXX02000002.1"/>
</dbReference>
<dbReference type="OrthoDB" id="9777791at2"/>
<dbReference type="PIRSF" id="PIRSF031134">
    <property type="entry name" value="MTRK"/>
    <property type="match status" value="1"/>
</dbReference>
<dbReference type="PANTHER" id="PTHR34273:SF2">
    <property type="entry name" value="METHYLTHIORIBOSE KINASE"/>
    <property type="match status" value="1"/>
</dbReference>
<dbReference type="PANTHER" id="PTHR34273">
    <property type="entry name" value="METHYLTHIORIBOSE KINASE"/>
    <property type="match status" value="1"/>
</dbReference>
<dbReference type="Gene3D" id="3.90.1200.10">
    <property type="match status" value="1"/>
</dbReference>
<evidence type="ECO:0000313" key="10">
    <source>
        <dbReference type="Proteomes" id="UP000003860"/>
    </source>
</evidence>
<name>F1T8X5_9FIRM</name>
<evidence type="ECO:0000256" key="4">
    <source>
        <dbReference type="ARBA" id="ARBA00022679"/>
    </source>
</evidence>
<evidence type="ECO:0000256" key="2">
    <source>
        <dbReference type="ARBA" id="ARBA00011738"/>
    </source>
</evidence>
<keyword evidence="4 9" id="KW-0808">Transferase</keyword>
<keyword evidence="5" id="KW-0547">Nucleotide-binding</keyword>